<evidence type="ECO:0000313" key="2">
    <source>
        <dbReference type="Proteomes" id="UP001193389"/>
    </source>
</evidence>
<proteinExistence type="predicted"/>
<dbReference type="KEGG" id="anf:AQPE_4453"/>
<protein>
    <submittedName>
        <fullName evidence="1">Uncharacterized protein</fullName>
    </submittedName>
</protein>
<gene>
    <name evidence="1" type="ORF">AQPE_4453</name>
</gene>
<sequence length="38" mass="4727">MVGFVWLQWYLYLTGKEHTNFKKQEILWLTMILHEEIS</sequence>
<name>A0A5K7SF51_9BACT</name>
<organism evidence="1 2">
    <name type="scientific">Aquipluma nitroreducens</name>
    <dbReference type="NCBI Taxonomy" id="2010828"/>
    <lineage>
        <taxon>Bacteria</taxon>
        <taxon>Pseudomonadati</taxon>
        <taxon>Bacteroidota</taxon>
        <taxon>Bacteroidia</taxon>
        <taxon>Marinilabiliales</taxon>
        <taxon>Prolixibacteraceae</taxon>
        <taxon>Aquipluma</taxon>
    </lineage>
</organism>
<accession>A0A5K7SF51</accession>
<dbReference type="Proteomes" id="UP001193389">
    <property type="component" value="Chromosome"/>
</dbReference>
<dbReference type="EMBL" id="AP018694">
    <property type="protein sequence ID" value="BBE20262.1"/>
    <property type="molecule type" value="Genomic_DNA"/>
</dbReference>
<keyword evidence="2" id="KW-1185">Reference proteome</keyword>
<dbReference type="AlphaFoldDB" id="A0A5K7SF51"/>
<reference evidence="1" key="1">
    <citation type="journal article" date="2020" name="Int. J. Syst. Evol. Microbiol.">
        <title>Aquipluma nitroreducens gen. nov. sp. nov., a novel facultatively anaerobic bacterium isolated from a freshwater lake.</title>
        <authorList>
            <person name="Watanabe M."/>
            <person name="Kojima H."/>
            <person name="Fukui M."/>
        </authorList>
    </citation>
    <scope>NUCLEOTIDE SEQUENCE</scope>
    <source>
        <strain evidence="1">MeG22</strain>
    </source>
</reference>
<evidence type="ECO:0000313" key="1">
    <source>
        <dbReference type="EMBL" id="BBE20262.1"/>
    </source>
</evidence>